<sequence>MLDPQEPQREVSESALLLLNAEMAQSLRRSVGFEAALVQLNMVGFTTGMRLATRLTASRFPILAERIAMKYLCKEVWAFLFRKSVDRLQTDRRGNYHIHDARFRWLEQLSPPPDGGRRSAGAGDAELHEAANLHLALPCGIIRGVLMAVGIDTTVTPEFATSTLPACTFTVTLKREESPSPP</sequence>
<gene>
    <name evidence="2" type="ORF">ACAT0790_LOCUS67490</name>
</gene>
<evidence type="ECO:0000256" key="1">
    <source>
        <dbReference type="ARBA" id="ARBA00006218"/>
    </source>
</evidence>
<dbReference type="Gene3D" id="3.30.1380.20">
    <property type="entry name" value="Trafficking protein particle complex subunit 3"/>
    <property type="match status" value="1"/>
</dbReference>
<dbReference type="CDD" id="cd14944">
    <property type="entry name" value="TRAPPC6A_Trs33"/>
    <property type="match status" value="1"/>
</dbReference>
<dbReference type="GO" id="GO:0006888">
    <property type="term" value="P:endoplasmic reticulum to Golgi vesicle-mediated transport"/>
    <property type="evidence" value="ECO:0007669"/>
    <property type="project" value="TreeGrafter"/>
</dbReference>
<evidence type="ECO:0000313" key="2">
    <source>
        <dbReference type="EMBL" id="CAD9190715.1"/>
    </source>
</evidence>
<dbReference type="PANTHER" id="PTHR12817:SF0">
    <property type="entry name" value="GEO08327P1"/>
    <property type="match status" value="1"/>
</dbReference>
<reference evidence="2" key="1">
    <citation type="submission" date="2021-01" db="EMBL/GenBank/DDBJ databases">
        <authorList>
            <person name="Corre E."/>
            <person name="Pelletier E."/>
            <person name="Niang G."/>
            <person name="Scheremetjew M."/>
            <person name="Finn R."/>
            <person name="Kale V."/>
            <person name="Holt S."/>
            <person name="Cochrane G."/>
            <person name="Meng A."/>
            <person name="Brown T."/>
            <person name="Cohen L."/>
        </authorList>
    </citation>
    <scope>NUCLEOTIDE SEQUENCE</scope>
    <source>
        <strain evidence="2">OF101</strain>
    </source>
</reference>
<comment type="similarity">
    <text evidence="1">Belongs to the TRAPP small subunits family. BET3 subfamily.</text>
</comment>
<dbReference type="PANTHER" id="PTHR12817">
    <property type="entry name" value="TRAFFICKING PROTEIN PARTICLE COMPLEX SUBUNIT 6B"/>
    <property type="match status" value="1"/>
</dbReference>
<proteinExistence type="inferred from homology"/>
<accession>A0A7S1SEB8</accession>
<dbReference type="Pfam" id="PF04051">
    <property type="entry name" value="TRAPP"/>
    <property type="match status" value="1"/>
</dbReference>
<dbReference type="InterPro" id="IPR024096">
    <property type="entry name" value="NO_sig/Golgi_transp_ligand-bd"/>
</dbReference>
<dbReference type="GO" id="GO:0005802">
    <property type="term" value="C:trans-Golgi network"/>
    <property type="evidence" value="ECO:0007669"/>
    <property type="project" value="TreeGrafter"/>
</dbReference>
<dbReference type="AlphaFoldDB" id="A0A7S1SEB8"/>
<name>A0A7S1SEB8_ALECA</name>
<dbReference type="InterPro" id="IPR037992">
    <property type="entry name" value="TRAPPC6/Trs33"/>
</dbReference>
<dbReference type="InterPro" id="IPR007194">
    <property type="entry name" value="TRAPP_component"/>
</dbReference>
<dbReference type="GO" id="GO:0030008">
    <property type="term" value="C:TRAPP complex"/>
    <property type="evidence" value="ECO:0007669"/>
    <property type="project" value="TreeGrafter"/>
</dbReference>
<organism evidence="2">
    <name type="scientific">Alexandrium catenella</name>
    <name type="common">Red tide dinoflagellate</name>
    <name type="synonym">Gonyaulax catenella</name>
    <dbReference type="NCBI Taxonomy" id="2925"/>
    <lineage>
        <taxon>Eukaryota</taxon>
        <taxon>Sar</taxon>
        <taxon>Alveolata</taxon>
        <taxon>Dinophyceae</taxon>
        <taxon>Gonyaulacales</taxon>
        <taxon>Pyrocystaceae</taxon>
        <taxon>Alexandrium</taxon>
    </lineage>
</organism>
<dbReference type="SUPFAM" id="SSF111126">
    <property type="entry name" value="Ligand-binding domain in the NO signalling and Golgi transport"/>
    <property type="match status" value="1"/>
</dbReference>
<dbReference type="EMBL" id="HBGE01113149">
    <property type="protein sequence ID" value="CAD9190715.1"/>
    <property type="molecule type" value="Transcribed_RNA"/>
</dbReference>
<evidence type="ECO:0008006" key="3">
    <source>
        <dbReference type="Google" id="ProtNLM"/>
    </source>
</evidence>
<dbReference type="GO" id="GO:0005801">
    <property type="term" value="C:cis-Golgi network"/>
    <property type="evidence" value="ECO:0007669"/>
    <property type="project" value="TreeGrafter"/>
</dbReference>
<protein>
    <recommendedName>
        <fullName evidence="3">Trafficking protein particle complex subunit</fullName>
    </recommendedName>
</protein>